<evidence type="ECO:0000313" key="3">
    <source>
        <dbReference type="Proteomes" id="UP000245207"/>
    </source>
</evidence>
<sequence length="99" mass="11576">MAEDMIMEEREELMVSPKHHNPTRKLAHFLKPTSLSTTIRKPISLNPHSLPKTPLKVSLNGFKTLQNGWKDWVNHMHALHKHTWQKAGIYNAHYKKKAF</sequence>
<dbReference type="OrthoDB" id="1572276at2759"/>
<dbReference type="EMBL" id="PKPP01000005">
    <property type="protein sequence ID" value="PWA99825.1"/>
    <property type="molecule type" value="Genomic_DNA"/>
</dbReference>
<keyword evidence="2" id="KW-0808">Transferase</keyword>
<reference evidence="2 3" key="1">
    <citation type="journal article" date="2018" name="Mol. Plant">
        <title>The genome of Artemisia annua provides insight into the evolution of Asteraceae family and artemisinin biosynthesis.</title>
        <authorList>
            <person name="Shen Q."/>
            <person name="Zhang L."/>
            <person name="Liao Z."/>
            <person name="Wang S."/>
            <person name="Yan T."/>
            <person name="Shi P."/>
            <person name="Liu M."/>
            <person name="Fu X."/>
            <person name="Pan Q."/>
            <person name="Wang Y."/>
            <person name="Lv Z."/>
            <person name="Lu X."/>
            <person name="Zhang F."/>
            <person name="Jiang W."/>
            <person name="Ma Y."/>
            <person name="Chen M."/>
            <person name="Hao X."/>
            <person name="Li L."/>
            <person name="Tang Y."/>
            <person name="Lv G."/>
            <person name="Zhou Y."/>
            <person name="Sun X."/>
            <person name="Brodelius P.E."/>
            <person name="Rose J.K.C."/>
            <person name="Tang K."/>
        </authorList>
    </citation>
    <scope>NUCLEOTIDE SEQUENCE [LARGE SCALE GENOMIC DNA]</scope>
    <source>
        <strain evidence="3">cv. Huhao1</strain>
        <tissue evidence="2">Leaf</tissue>
    </source>
</reference>
<organism evidence="2 3">
    <name type="scientific">Artemisia annua</name>
    <name type="common">Sweet wormwood</name>
    <dbReference type="NCBI Taxonomy" id="35608"/>
    <lineage>
        <taxon>Eukaryota</taxon>
        <taxon>Viridiplantae</taxon>
        <taxon>Streptophyta</taxon>
        <taxon>Embryophyta</taxon>
        <taxon>Tracheophyta</taxon>
        <taxon>Spermatophyta</taxon>
        <taxon>Magnoliopsida</taxon>
        <taxon>eudicotyledons</taxon>
        <taxon>Gunneridae</taxon>
        <taxon>Pentapetalae</taxon>
        <taxon>asterids</taxon>
        <taxon>campanulids</taxon>
        <taxon>Asterales</taxon>
        <taxon>Asteraceae</taxon>
        <taxon>Asteroideae</taxon>
        <taxon>Anthemideae</taxon>
        <taxon>Artemisiinae</taxon>
        <taxon>Artemisia</taxon>
    </lineage>
</organism>
<keyword evidence="2" id="KW-0032">Aminotransferase</keyword>
<protein>
    <submittedName>
        <fullName evidence="2">Aminotransferase-like mobile domain-containing protein</fullName>
    </submittedName>
</protein>
<comment type="caution">
    <text evidence="2">The sequence shown here is derived from an EMBL/GenBank/DDBJ whole genome shotgun (WGS) entry which is preliminary data.</text>
</comment>
<dbReference type="AlphaFoldDB" id="A0A2U1QP85"/>
<feature type="region of interest" description="Disordered" evidence="1">
    <location>
        <begin position="1"/>
        <end position="21"/>
    </location>
</feature>
<proteinExistence type="predicted"/>
<dbReference type="STRING" id="35608.A0A2U1QP85"/>
<feature type="compositionally biased region" description="Acidic residues" evidence="1">
    <location>
        <begin position="1"/>
        <end position="11"/>
    </location>
</feature>
<keyword evidence="3" id="KW-1185">Reference proteome</keyword>
<evidence type="ECO:0000313" key="2">
    <source>
        <dbReference type="EMBL" id="PWA99825.1"/>
    </source>
</evidence>
<dbReference type="Proteomes" id="UP000245207">
    <property type="component" value="Unassembled WGS sequence"/>
</dbReference>
<gene>
    <name evidence="2" type="ORF">CTI12_AA003330</name>
</gene>
<evidence type="ECO:0000256" key="1">
    <source>
        <dbReference type="SAM" id="MobiDB-lite"/>
    </source>
</evidence>
<dbReference type="GO" id="GO:0008483">
    <property type="term" value="F:transaminase activity"/>
    <property type="evidence" value="ECO:0007669"/>
    <property type="project" value="UniProtKB-KW"/>
</dbReference>
<accession>A0A2U1QP85</accession>
<name>A0A2U1QP85_ARTAN</name>